<dbReference type="EMBL" id="CP063213">
    <property type="protein sequence ID" value="QOR46318.1"/>
    <property type="molecule type" value="Genomic_DNA"/>
</dbReference>
<proteinExistence type="predicted"/>
<accession>A0A7M1QWK9</accession>
<name>A0A7M1QWK9_9ACTO</name>
<evidence type="ECO:0000313" key="1">
    <source>
        <dbReference type="EMBL" id="QOR46318.1"/>
    </source>
</evidence>
<dbReference type="Proteomes" id="UP000595053">
    <property type="component" value="Chromosome"/>
</dbReference>
<dbReference type="RefSeq" id="WP_193325987.1">
    <property type="nucleotide sequence ID" value="NZ_CP053291.1"/>
</dbReference>
<organism evidence="1 2">
    <name type="scientific">Trueperella pecoris</name>
    <dbReference type="NCBI Taxonomy" id="2733571"/>
    <lineage>
        <taxon>Bacteria</taxon>
        <taxon>Bacillati</taxon>
        <taxon>Actinomycetota</taxon>
        <taxon>Actinomycetes</taxon>
        <taxon>Actinomycetales</taxon>
        <taxon>Actinomycetaceae</taxon>
        <taxon>Trueperella</taxon>
    </lineage>
</organism>
<sequence>MSRIDPRLVDRVIPHREGYVSDLLFAGFDRTLALLLPIPTSSGWISWSDIADQREKSMTASTSLSDLFFPEPVSSLIYFAHGTIYDPGYIERLSRVLALGDGLGEWAAAYWGGYADFSSQADIIAPDDSFLRPEPYAIVEQSLPQWVEYVADLGRLPSILTSPNLHFIATQPIYADRIYVSCTSPLADHLIESLPDVHPVSPDSPLACA</sequence>
<keyword evidence="2" id="KW-1185">Reference proteome</keyword>
<protein>
    <submittedName>
        <fullName evidence="1">Uncharacterized protein</fullName>
    </submittedName>
</protein>
<dbReference type="AlphaFoldDB" id="A0A7M1QWK9"/>
<gene>
    <name evidence="1" type="ORF">INS88_03700</name>
</gene>
<reference evidence="1 2" key="1">
    <citation type="submission" date="2020-10" db="EMBL/GenBank/DDBJ databases">
        <title>Trueperella pecoris sp. nov. isolated from bovine and porcine specimens.</title>
        <authorList>
            <person name="Schoenecker L."/>
            <person name="Schnydrig P."/>
            <person name="Brodard I."/>
            <person name="Thomann A."/>
            <person name="Hemphill A."/>
            <person name="Rodriguez-Campos S."/>
            <person name="Perreten V."/>
            <person name="Jores J."/>
            <person name="Kittl S."/>
        </authorList>
    </citation>
    <scope>NUCLEOTIDE SEQUENCE [LARGE SCALE GENOMIC DNA]</scope>
    <source>
        <strain evidence="1 2">15A0121</strain>
    </source>
</reference>
<evidence type="ECO:0000313" key="2">
    <source>
        <dbReference type="Proteomes" id="UP000595053"/>
    </source>
</evidence>